<name>A0A438VGL9_HELPX</name>
<dbReference type="Proteomes" id="UP000289022">
    <property type="component" value="Unassembled WGS sequence"/>
</dbReference>
<protein>
    <recommendedName>
        <fullName evidence="1">SabA N-terminal extracellular adhesion domain-containing protein</fullName>
    </recommendedName>
</protein>
<feature type="non-terminal residue" evidence="2">
    <location>
        <position position="1"/>
    </location>
</feature>
<dbReference type="EMBL" id="RJGP01001659">
    <property type="protein sequence ID" value="RVZ09723.1"/>
    <property type="molecule type" value="Genomic_DNA"/>
</dbReference>
<dbReference type="AlphaFoldDB" id="A0A438VGL9"/>
<evidence type="ECO:0000313" key="2">
    <source>
        <dbReference type="EMBL" id="RVZ09723.1"/>
    </source>
</evidence>
<evidence type="ECO:0000313" key="3">
    <source>
        <dbReference type="Proteomes" id="UP000289022"/>
    </source>
</evidence>
<feature type="domain" description="SabA N-terminal extracellular adhesion" evidence="1">
    <location>
        <begin position="1"/>
        <end position="67"/>
    </location>
</feature>
<dbReference type="InterPro" id="IPR040838">
    <property type="entry name" value="SabA_N_adhesion"/>
</dbReference>
<organism evidence="2 3">
    <name type="scientific">Helicobacter pylori</name>
    <name type="common">Campylobacter pylori</name>
    <dbReference type="NCBI Taxonomy" id="210"/>
    <lineage>
        <taxon>Bacteria</taxon>
        <taxon>Pseudomonadati</taxon>
        <taxon>Campylobacterota</taxon>
        <taxon>Epsilonproteobacteria</taxon>
        <taxon>Campylobacterales</taxon>
        <taxon>Helicobacteraceae</taxon>
        <taxon>Helicobacter</taxon>
    </lineage>
</organism>
<comment type="caution">
    <text evidence="2">The sequence shown here is derived from an EMBL/GenBank/DDBJ whole genome shotgun (WGS) entry which is preliminary data.</text>
</comment>
<sequence length="80" mass="8451">NNSGNGSPWGLSTSGNACQIFQQEFSQVTSMIKNAQEIVAQSKIANANQQAEITNPSNFNPFTDASFAQGMLANAKAQAN</sequence>
<proteinExistence type="predicted"/>
<evidence type="ECO:0000259" key="1">
    <source>
        <dbReference type="Pfam" id="PF18304"/>
    </source>
</evidence>
<gene>
    <name evidence="2" type="ORF">EC518_15280</name>
</gene>
<accession>A0A438VGL9</accession>
<feature type="non-terminal residue" evidence="2">
    <location>
        <position position="80"/>
    </location>
</feature>
<reference evidence="2 3" key="1">
    <citation type="submission" date="2018-11" db="EMBL/GenBank/DDBJ databases">
        <title>Genetic determinants and prediction of antibiotic resistance phenotypes in Helicobacter pylori.</title>
        <authorList>
            <person name="Wagner K."/>
        </authorList>
    </citation>
    <scope>NUCLEOTIDE SEQUENCE [LARGE SCALE GENOMIC DNA]</scope>
    <source>
        <strain evidence="2 3">ZH70</strain>
    </source>
</reference>
<dbReference type="Pfam" id="PF18304">
    <property type="entry name" value="SabA_adhesion"/>
    <property type="match status" value="1"/>
</dbReference>